<evidence type="ECO:0000256" key="2">
    <source>
        <dbReference type="ARBA" id="ARBA00023157"/>
    </source>
</evidence>
<dbReference type="GO" id="GO:0030335">
    <property type="term" value="P:positive regulation of cell migration"/>
    <property type="evidence" value="ECO:0007669"/>
    <property type="project" value="TreeGrafter"/>
</dbReference>
<evidence type="ECO:0000256" key="3">
    <source>
        <dbReference type="SAM" id="MobiDB-lite"/>
    </source>
</evidence>
<dbReference type="PANTHER" id="PTHR12015">
    <property type="entry name" value="SMALL INDUCIBLE CYTOKINE A"/>
    <property type="match status" value="1"/>
</dbReference>
<dbReference type="GO" id="GO:0008009">
    <property type="term" value="F:chemokine activity"/>
    <property type="evidence" value="ECO:0007669"/>
    <property type="project" value="InterPro"/>
</dbReference>
<keyword evidence="7" id="KW-1185">Reference proteome</keyword>
<dbReference type="SMART" id="SM00199">
    <property type="entry name" value="SCY"/>
    <property type="match status" value="1"/>
</dbReference>
<sequence length="144" mass="16415">MKPWLFACLVACFLGAWVPVVHVQGGFEDCCLGYQSRIRWNILQRARHYQWQEVSGSCNLRAVIFYFRHKGPVCLNPRDKDVKMAMIILNSRNKRVDHPQKSTPGSHPERKKSNHAKSKVGNPSRTSMRNVTLGHSSAMVTGMH</sequence>
<evidence type="ECO:0000259" key="5">
    <source>
        <dbReference type="SMART" id="SM00199"/>
    </source>
</evidence>
<gene>
    <name evidence="6" type="primary">Ccl25</name>
    <name evidence="6" type="ORF">PHOROB_LOCUS15706</name>
</gene>
<accession>A0AAV0A5T0</accession>
<feature type="compositionally biased region" description="Polar residues" evidence="3">
    <location>
        <begin position="121"/>
        <end position="144"/>
    </location>
</feature>
<dbReference type="AlphaFoldDB" id="A0AAV0A5T0"/>
<name>A0AAV0A5T0_PHORO</name>
<dbReference type="GO" id="GO:0048245">
    <property type="term" value="P:eosinophil chemotaxis"/>
    <property type="evidence" value="ECO:0007669"/>
    <property type="project" value="TreeGrafter"/>
</dbReference>
<proteinExistence type="predicted"/>
<organism evidence="6 7">
    <name type="scientific">Phodopus roborovskii</name>
    <name type="common">Roborovski's desert hamster</name>
    <name type="synonym">Cricetulus roborovskii</name>
    <dbReference type="NCBI Taxonomy" id="109678"/>
    <lineage>
        <taxon>Eukaryota</taxon>
        <taxon>Metazoa</taxon>
        <taxon>Chordata</taxon>
        <taxon>Craniata</taxon>
        <taxon>Vertebrata</taxon>
        <taxon>Euteleostomi</taxon>
        <taxon>Mammalia</taxon>
        <taxon>Eutheria</taxon>
        <taxon>Euarchontoglires</taxon>
        <taxon>Glires</taxon>
        <taxon>Rodentia</taxon>
        <taxon>Myomorpha</taxon>
        <taxon>Muroidea</taxon>
        <taxon>Cricetidae</taxon>
        <taxon>Cricetinae</taxon>
        <taxon>Phodopus</taxon>
    </lineage>
</organism>
<feature type="domain" description="Chemokine interleukin-8-like" evidence="5">
    <location>
        <begin position="27"/>
        <end position="89"/>
    </location>
</feature>
<evidence type="ECO:0000256" key="4">
    <source>
        <dbReference type="SAM" id="SignalP"/>
    </source>
</evidence>
<protein>
    <submittedName>
        <fullName evidence="6">Ccl25 protein</fullName>
    </submittedName>
</protein>
<feature type="chain" id="PRO_5043505162" evidence="4">
    <location>
        <begin position="24"/>
        <end position="144"/>
    </location>
</feature>
<evidence type="ECO:0000313" key="7">
    <source>
        <dbReference type="Proteomes" id="UP001152836"/>
    </source>
</evidence>
<dbReference type="GO" id="GO:0006954">
    <property type="term" value="P:inflammatory response"/>
    <property type="evidence" value="ECO:0007669"/>
    <property type="project" value="TreeGrafter"/>
</dbReference>
<keyword evidence="2" id="KW-1015">Disulfide bond</keyword>
<dbReference type="Pfam" id="PF00048">
    <property type="entry name" value="IL8"/>
    <property type="match status" value="1"/>
</dbReference>
<comment type="caution">
    <text evidence="6">The sequence shown here is derived from an EMBL/GenBank/DDBJ whole genome shotgun (WGS) entry which is preliminary data.</text>
</comment>
<dbReference type="GO" id="GO:0005615">
    <property type="term" value="C:extracellular space"/>
    <property type="evidence" value="ECO:0007669"/>
    <property type="project" value="UniProtKB-KW"/>
</dbReference>
<dbReference type="Proteomes" id="UP001152836">
    <property type="component" value="Unassembled WGS sequence"/>
</dbReference>
<dbReference type="InterPro" id="IPR039809">
    <property type="entry name" value="Chemokine_b/g/d"/>
</dbReference>
<evidence type="ECO:0000256" key="1">
    <source>
        <dbReference type="ARBA" id="ARBA00022514"/>
    </source>
</evidence>
<dbReference type="GO" id="GO:0061844">
    <property type="term" value="P:antimicrobial humoral immune response mediated by antimicrobial peptide"/>
    <property type="evidence" value="ECO:0007669"/>
    <property type="project" value="TreeGrafter"/>
</dbReference>
<evidence type="ECO:0000313" key="6">
    <source>
        <dbReference type="EMBL" id="CAH7284652.1"/>
    </source>
</evidence>
<feature type="signal peptide" evidence="4">
    <location>
        <begin position="1"/>
        <end position="23"/>
    </location>
</feature>
<keyword evidence="4" id="KW-0732">Signal</keyword>
<feature type="compositionally biased region" description="Basic residues" evidence="3">
    <location>
        <begin position="109"/>
        <end position="118"/>
    </location>
</feature>
<reference evidence="6" key="1">
    <citation type="submission" date="2022-06" db="EMBL/GenBank/DDBJ databases">
        <authorList>
            <person name="Andreotti S."/>
            <person name="Wyler E."/>
        </authorList>
    </citation>
    <scope>NUCLEOTIDE SEQUENCE</scope>
</reference>
<dbReference type="SUPFAM" id="SSF54117">
    <property type="entry name" value="Interleukin 8-like chemokines"/>
    <property type="match status" value="1"/>
</dbReference>
<dbReference type="InterPro" id="IPR036048">
    <property type="entry name" value="Interleukin_8-like_sf"/>
</dbReference>
<dbReference type="GO" id="GO:0070098">
    <property type="term" value="P:chemokine-mediated signaling pathway"/>
    <property type="evidence" value="ECO:0007669"/>
    <property type="project" value="TreeGrafter"/>
</dbReference>
<dbReference type="EMBL" id="CALSGD010001583">
    <property type="protein sequence ID" value="CAH7284652.1"/>
    <property type="molecule type" value="Genomic_DNA"/>
</dbReference>
<dbReference type="GO" id="GO:0048020">
    <property type="term" value="F:CCR chemokine receptor binding"/>
    <property type="evidence" value="ECO:0007669"/>
    <property type="project" value="TreeGrafter"/>
</dbReference>
<dbReference type="InterPro" id="IPR001811">
    <property type="entry name" value="Chemokine_IL8-like_dom"/>
</dbReference>
<keyword evidence="1" id="KW-0202">Cytokine</keyword>
<feature type="region of interest" description="Disordered" evidence="3">
    <location>
        <begin position="91"/>
        <end position="144"/>
    </location>
</feature>
<dbReference type="Gene3D" id="2.40.50.40">
    <property type="match status" value="1"/>
</dbReference>
<dbReference type="PANTHER" id="PTHR12015:SF70">
    <property type="entry name" value="C-C MOTIF CHEMOKINE 25"/>
    <property type="match status" value="1"/>
</dbReference>